<keyword evidence="5" id="KW-0472">Membrane</keyword>
<dbReference type="GO" id="GO:0008417">
    <property type="term" value="F:fucosyltransferase activity"/>
    <property type="evidence" value="ECO:0007669"/>
    <property type="project" value="InterPro"/>
</dbReference>
<evidence type="ECO:0000256" key="5">
    <source>
        <dbReference type="ARBA" id="ARBA00023136"/>
    </source>
</evidence>
<reference evidence="6 7" key="1">
    <citation type="submission" date="2019-07" db="EMBL/GenBank/DDBJ databases">
        <title>Whole genome shotgun sequence of Pseudoalteromonas espejiana NBRC 102222.</title>
        <authorList>
            <person name="Hosoyama A."/>
            <person name="Uohara A."/>
            <person name="Ohji S."/>
            <person name="Ichikawa N."/>
        </authorList>
    </citation>
    <scope>NUCLEOTIDE SEQUENCE [LARGE SCALE GENOMIC DNA]</scope>
    <source>
        <strain evidence="6 7">NBRC 102222</strain>
    </source>
</reference>
<keyword evidence="4" id="KW-0808">Transferase</keyword>
<dbReference type="GO" id="GO:0009246">
    <property type="term" value="P:enterobacterial common antigen biosynthetic process"/>
    <property type="evidence" value="ECO:0007669"/>
    <property type="project" value="InterPro"/>
</dbReference>
<evidence type="ECO:0000256" key="3">
    <source>
        <dbReference type="ARBA" id="ARBA00022676"/>
    </source>
</evidence>
<evidence type="ECO:0000256" key="1">
    <source>
        <dbReference type="ARBA" id="ARBA00022475"/>
    </source>
</evidence>
<dbReference type="Proteomes" id="UP000321419">
    <property type="component" value="Unassembled WGS sequence"/>
</dbReference>
<keyword evidence="3" id="KW-0328">Glycosyltransferase</keyword>
<dbReference type="AlphaFoldDB" id="A0A510Y224"/>
<dbReference type="InterPro" id="IPR009993">
    <property type="entry name" value="WecF"/>
</dbReference>
<keyword evidence="2" id="KW-0997">Cell inner membrane</keyword>
<sequence>MTTKKILHVAECDKFIPPYIRFINKNFNSDEHEFLIKNGMANDELEYAKNICLTGSSSASKVNHHIQLIIKMHRADKIILHSLMDIKMVQILSVMPWLLKKCYWMIWGADLYAYQLKRVTLKEKINEFLRYRVISRLGHLVTYLEGDVALAKDWYGAKGTYHECLMYTSNLYKKYKLPTVDKVRVNIQVGNSADPSNNHIEALEKLLPFKHQDICIYVPLSYGHQEYAKQVIKQGKEWFGDKFKPLTDFMPFDDYLLFLSSIDIAFFNHKRQQAMGNTITLLGLGKTVYLRSETTQWHFFAEKGVNVGNIEKISNLDCYKSHKNIEIIKNYFSSENYKNQLSQLFDK</sequence>
<evidence type="ECO:0000256" key="2">
    <source>
        <dbReference type="ARBA" id="ARBA00022519"/>
    </source>
</evidence>
<keyword evidence="1" id="KW-1003">Cell membrane</keyword>
<protein>
    <recommendedName>
        <fullName evidence="8">4-alpha-L-fucosyltransferase</fullName>
    </recommendedName>
</protein>
<dbReference type="Pfam" id="PF07429">
    <property type="entry name" value="Glyco_transf_56"/>
    <property type="match status" value="1"/>
</dbReference>
<evidence type="ECO:0008006" key="8">
    <source>
        <dbReference type="Google" id="ProtNLM"/>
    </source>
</evidence>
<accession>A0A510Y224</accession>
<evidence type="ECO:0000313" key="7">
    <source>
        <dbReference type="Proteomes" id="UP000321419"/>
    </source>
</evidence>
<keyword evidence="7" id="KW-1185">Reference proteome</keyword>
<name>A0A510Y224_9GAMM</name>
<evidence type="ECO:0000313" key="6">
    <source>
        <dbReference type="EMBL" id="GEK56921.1"/>
    </source>
</evidence>
<comment type="caution">
    <text evidence="6">The sequence shown here is derived from an EMBL/GenBank/DDBJ whole genome shotgun (WGS) entry which is preliminary data.</text>
</comment>
<proteinExistence type="predicted"/>
<dbReference type="RefSeq" id="WP_164504402.1">
    <property type="nucleotide sequence ID" value="NZ_BJUM01000063.1"/>
</dbReference>
<organism evidence="6 7">
    <name type="scientific">Pseudoalteromonas espejiana</name>
    <dbReference type="NCBI Taxonomy" id="28107"/>
    <lineage>
        <taxon>Bacteria</taxon>
        <taxon>Pseudomonadati</taxon>
        <taxon>Pseudomonadota</taxon>
        <taxon>Gammaproteobacteria</taxon>
        <taxon>Alteromonadales</taxon>
        <taxon>Pseudoalteromonadaceae</taxon>
        <taxon>Pseudoalteromonas</taxon>
    </lineage>
</organism>
<gene>
    <name evidence="6" type="ORF">PES01_37660</name>
</gene>
<evidence type="ECO:0000256" key="4">
    <source>
        <dbReference type="ARBA" id="ARBA00022679"/>
    </source>
</evidence>
<dbReference type="EMBL" id="BJUM01000063">
    <property type="protein sequence ID" value="GEK56921.1"/>
    <property type="molecule type" value="Genomic_DNA"/>
</dbReference>